<evidence type="ECO:0000256" key="1">
    <source>
        <dbReference type="SAM" id="Phobius"/>
    </source>
</evidence>
<name>A0A2P2P535_RHIMU</name>
<keyword evidence="1" id="KW-1133">Transmembrane helix</keyword>
<reference evidence="2" key="1">
    <citation type="submission" date="2018-02" db="EMBL/GenBank/DDBJ databases">
        <title>Rhizophora mucronata_Transcriptome.</title>
        <authorList>
            <person name="Meera S.P."/>
            <person name="Sreeshan A."/>
            <person name="Augustine A."/>
        </authorList>
    </citation>
    <scope>NUCLEOTIDE SEQUENCE</scope>
    <source>
        <tissue evidence="2">Leaf</tissue>
    </source>
</reference>
<sequence>MFSSIFLFLFHFVFYFFIKFPLFGNFMCL</sequence>
<evidence type="ECO:0000313" key="2">
    <source>
        <dbReference type="EMBL" id="MBX49874.1"/>
    </source>
</evidence>
<keyword evidence="1" id="KW-0472">Membrane</keyword>
<protein>
    <submittedName>
        <fullName evidence="2">Uncharacterized protein</fullName>
    </submittedName>
</protein>
<organism evidence="2">
    <name type="scientific">Rhizophora mucronata</name>
    <name type="common">Asiatic mangrove</name>
    <dbReference type="NCBI Taxonomy" id="61149"/>
    <lineage>
        <taxon>Eukaryota</taxon>
        <taxon>Viridiplantae</taxon>
        <taxon>Streptophyta</taxon>
        <taxon>Embryophyta</taxon>
        <taxon>Tracheophyta</taxon>
        <taxon>Spermatophyta</taxon>
        <taxon>Magnoliopsida</taxon>
        <taxon>eudicotyledons</taxon>
        <taxon>Gunneridae</taxon>
        <taxon>Pentapetalae</taxon>
        <taxon>rosids</taxon>
        <taxon>fabids</taxon>
        <taxon>Malpighiales</taxon>
        <taxon>Rhizophoraceae</taxon>
        <taxon>Rhizophora</taxon>
    </lineage>
</organism>
<keyword evidence="1" id="KW-0812">Transmembrane</keyword>
<feature type="transmembrane region" description="Helical" evidence="1">
    <location>
        <begin position="6"/>
        <end position="28"/>
    </location>
</feature>
<accession>A0A2P2P535</accession>
<proteinExistence type="predicted"/>
<dbReference type="AlphaFoldDB" id="A0A2P2P535"/>
<dbReference type="EMBL" id="GGEC01069390">
    <property type="protein sequence ID" value="MBX49874.1"/>
    <property type="molecule type" value="Transcribed_RNA"/>
</dbReference>